<dbReference type="InterPro" id="IPR039426">
    <property type="entry name" value="TonB-dep_rcpt-like"/>
</dbReference>
<proteinExistence type="inferred from homology"/>
<reference evidence="12 13" key="1">
    <citation type="submission" date="2013-04" db="EMBL/GenBank/DDBJ databases">
        <title>Hyphomonas sp. T24B3 Genome Sequencing.</title>
        <authorList>
            <person name="Lai Q."/>
            <person name="Shao Z."/>
        </authorList>
    </citation>
    <scope>NUCLEOTIDE SEQUENCE [LARGE SCALE GENOMIC DNA]</scope>
    <source>
        <strain evidence="12 13">T24B3</strain>
    </source>
</reference>
<evidence type="ECO:0000256" key="2">
    <source>
        <dbReference type="ARBA" id="ARBA00022448"/>
    </source>
</evidence>
<keyword evidence="7 8" id="KW-0998">Cell outer membrane</keyword>
<evidence type="ECO:0000256" key="5">
    <source>
        <dbReference type="ARBA" id="ARBA00023077"/>
    </source>
</evidence>
<accession>A0A062TYW8</accession>
<feature type="domain" description="TonB-dependent receptor plug" evidence="11">
    <location>
        <begin position="55"/>
        <end position="169"/>
    </location>
</feature>
<dbReference type="Proteomes" id="UP000249123">
    <property type="component" value="Unassembled WGS sequence"/>
</dbReference>
<evidence type="ECO:0000256" key="7">
    <source>
        <dbReference type="ARBA" id="ARBA00023237"/>
    </source>
</evidence>
<dbReference type="InterPro" id="IPR012910">
    <property type="entry name" value="Plug_dom"/>
</dbReference>
<comment type="subcellular location">
    <subcellularLocation>
        <location evidence="1 8">Cell outer membrane</location>
        <topology evidence="1 8">Multi-pass membrane protein</topology>
    </subcellularLocation>
</comment>
<evidence type="ECO:0000256" key="6">
    <source>
        <dbReference type="ARBA" id="ARBA00023136"/>
    </source>
</evidence>
<keyword evidence="6 8" id="KW-0472">Membrane</keyword>
<dbReference type="Pfam" id="PF00593">
    <property type="entry name" value="TonB_dep_Rec_b-barrel"/>
    <property type="match status" value="1"/>
</dbReference>
<dbReference type="SUPFAM" id="SSF56935">
    <property type="entry name" value="Porins"/>
    <property type="match status" value="1"/>
</dbReference>
<evidence type="ECO:0000256" key="3">
    <source>
        <dbReference type="ARBA" id="ARBA00022452"/>
    </source>
</evidence>
<dbReference type="eggNOG" id="COG1629">
    <property type="taxonomic scope" value="Bacteria"/>
</dbReference>
<evidence type="ECO:0000313" key="13">
    <source>
        <dbReference type="Proteomes" id="UP000249123"/>
    </source>
</evidence>
<protein>
    <submittedName>
        <fullName evidence="12">Uncharacterized protein</fullName>
    </submittedName>
</protein>
<dbReference type="PANTHER" id="PTHR47234:SF2">
    <property type="entry name" value="TONB-DEPENDENT RECEPTOR"/>
    <property type="match status" value="1"/>
</dbReference>
<dbReference type="STRING" id="1280941.HY2_12295"/>
<dbReference type="EMBL" id="AWFB01000017">
    <property type="protein sequence ID" value="RAN33696.1"/>
    <property type="molecule type" value="Genomic_DNA"/>
</dbReference>
<organism evidence="12 13">
    <name type="scientific">Hyphomonas pacifica</name>
    <dbReference type="NCBI Taxonomy" id="1280941"/>
    <lineage>
        <taxon>Bacteria</taxon>
        <taxon>Pseudomonadati</taxon>
        <taxon>Pseudomonadota</taxon>
        <taxon>Alphaproteobacteria</taxon>
        <taxon>Hyphomonadales</taxon>
        <taxon>Hyphomonadaceae</taxon>
        <taxon>Hyphomonas</taxon>
    </lineage>
</organism>
<keyword evidence="5 9" id="KW-0798">TonB box</keyword>
<gene>
    <name evidence="12" type="ORF">HY3_12395</name>
</gene>
<evidence type="ECO:0000256" key="8">
    <source>
        <dbReference type="PROSITE-ProRule" id="PRU01360"/>
    </source>
</evidence>
<dbReference type="PROSITE" id="PS52016">
    <property type="entry name" value="TONB_DEPENDENT_REC_3"/>
    <property type="match status" value="1"/>
</dbReference>
<evidence type="ECO:0000259" key="11">
    <source>
        <dbReference type="Pfam" id="PF07715"/>
    </source>
</evidence>
<comment type="similarity">
    <text evidence="8 9">Belongs to the TonB-dependent receptor family.</text>
</comment>
<dbReference type="CDD" id="cd01347">
    <property type="entry name" value="ligand_gated_channel"/>
    <property type="match status" value="1"/>
</dbReference>
<dbReference type="Gene3D" id="2.170.130.10">
    <property type="entry name" value="TonB-dependent receptor, plug domain"/>
    <property type="match status" value="1"/>
</dbReference>
<keyword evidence="4 8" id="KW-0812">Transmembrane</keyword>
<comment type="caution">
    <text evidence="12">The sequence shown here is derived from an EMBL/GenBank/DDBJ whole genome shotgun (WGS) entry which is preliminary data.</text>
</comment>
<dbReference type="GO" id="GO:0009279">
    <property type="term" value="C:cell outer membrane"/>
    <property type="evidence" value="ECO:0007669"/>
    <property type="project" value="UniProtKB-SubCell"/>
</dbReference>
<evidence type="ECO:0000259" key="10">
    <source>
        <dbReference type="Pfam" id="PF00593"/>
    </source>
</evidence>
<name>A0A062TYW8_9PROT</name>
<dbReference type="InterPro" id="IPR037066">
    <property type="entry name" value="Plug_dom_sf"/>
</dbReference>
<keyword evidence="13" id="KW-1185">Reference proteome</keyword>
<keyword evidence="2 8" id="KW-0813">Transport</keyword>
<dbReference type="RefSeq" id="WP_034826158.1">
    <property type="nucleotide sequence ID" value="NZ_AWFA01000017.1"/>
</dbReference>
<dbReference type="InterPro" id="IPR000531">
    <property type="entry name" value="Beta-barrel_TonB"/>
</dbReference>
<sequence>MKQLQTLLLAGTSLAALAATNCNTASAQEADPDPDAVQQTVIVTGSRIIRDDLTSVGPMSIYDATQIDNLGITNVETLLQRAPFSAGFAGNANSAYWVGGGWGTAQVNLRGLGVNRTLVLLNGRRVVAGGSGANDSVDLNMIPISILNQVEVLKDGASAVYGADAVAGVVNLITKDTFDGLQIEGKYGITGEGDGEEYLLDLTWGVSNDRGSLALNMNYQDSQAAPLSPRAPCSVADLDGNGSLECTPGSSSTAGGRAVLPNGDQINFIGGDVYEPFDIQKHGFNFNPYFNASNPLKRLSLSAFGSYRLNDTTNLFSEALFNWRNSTQPASPATLKNIAISASHPANPTGEDIVVLSRRTTEFGARTFEQDVETWRIVAGLEGEFGSGWHYDVALNWGRNTATDALLNNINTRRFAETLNPDLCGSNGIPCADILGEGDLTKEIGDYILVNQRSTGGNEQRSLTSNLTGQVFDLPAGTAGIAVGFELREDEGWLEPDALLASGGALGNAQTPIRGRIKASEIYGEINLPLLKDAAFAKALDLDAAVRYSDYHLFGGDTNYKLGLNWQIVPSFKLRGTWSTAFRVPSVRELFSGVNEAQLPTQDPCSNYVDLDPSSTIYKNCQAAGVPLNFEQFGSIILTDQGGNPDLQPETSKTFTLGLVAKPDLVPGLSLTLDYFDIEIEDAIRQTSGSAKLASCYTTPGFSHPFCASRHHTRNPLTGEVNFLSAQSSNTGDETMRGIDFGASHTGELGQLNSHVQLQTTYLIDYETVAFDGADPFEYVGGVGCCEGGYPEWRGQASWTLSSDCWGVTWNAQYIGEATDLYGDPEGVGYNIDPVVYHNVQGRYRLSDTAELGFGIDNLFDEKAPYVQSWSDGNTDTMTYSLLGRFFYMRATLNY</sequence>
<dbReference type="Gene3D" id="2.40.170.20">
    <property type="entry name" value="TonB-dependent receptor, beta-barrel domain"/>
    <property type="match status" value="1"/>
</dbReference>
<dbReference type="InterPro" id="IPR036942">
    <property type="entry name" value="Beta-barrel_TonB_sf"/>
</dbReference>
<evidence type="ECO:0000313" key="12">
    <source>
        <dbReference type="EMBL" id="RAN33696.1"/>
    </source>
</evidence>
<dbReference type="PANTHER" id="PTHR47234">
    <property type="match status" value="1"/>
</dbReference>
<dbReference type="AlphaFoldDB" id="A0A062TYW8"/>
<keyword evidence="3 8" id="KW-1134">Transmembrane beta strand</keyword>
<dbReference type="OrthoDB" id="7051241at2"/>
<evidence type="ECO:0000256" key="4">
    <source>
        <dbReference type="ARBA" id="ARBA00022692"/>
    </source>
</evidence>
<dbReference type="Pfam" id="PF07715">
    <property type="entry name" value="Plug"/>
    <property type="match status" value="1"/>
</dbReference>
<feature type="domain" description="TonB-dependent receptor-like beta-barrel" evidence="10">
    <location>
        <begin position="340"/>
        <end position="859"/>
    </location>
</feature>
<evidence type="ECO:0000256" key="1">
    <source>
        <dbReference type="ARBA" id="ARBA00004571"/>
    </source>
</evidence>
<dbReference type="eggNOG" id="COG4771">
    <property type="taxonomic scope" value="Bacteria"/>
</dbReference>
<evidence type="ECO:0000256" key="9">
    <source>
        <dbReference type="RuleBase" id="RU003357"/>
    </source>
</evidence>